<dbReference type="InterPro" id="IPR013783">
    <property type="entry name" value="Ig-like_fold"/>
</dbReference>
<dbReference type="GO" id="GO:0016747">
    <property type="term" value="F:acyltransferase activity, transferring groups other than amino-acyl groups"/>
    <property type="evidence" value="ECO:0007669"/>
    <property type="project" value="TreeGrafter"/>
</dbReference>
<dbReference type="GO" id="GO:0004553">
    <property type="term" value="F:hydrolase activity, hydrolyzing O-glycosyl compounds"/>
    <property type="evidence" value="ECO:0007669"/>
    <property type="project" value="InterPro"/>
</dbReference>
<protein>
    <submittedName>
        <fullName evidence="3">Esterase</fullName>
    </submittedName>
</protein>
<keyword evidence="1" id="KW-0732">Signal</keyword>
<reference evidence="3" key="2">
    <citation type="journal article" date="2021" name="PeerJ">
        <title>Extensive microbial diversity within the chicken gut microbiome revealed by metagenomics and culture.</title>
        <authorList>
            <person name="Gilroy R."/>
            <person name="Ravi A."/>
            <person name="Getino M."/>
            <person name="Pursley I."/>
            <person name="Horton D.L."/>
            <person name="Alikhan N.F."/>
            <person name="Baker D."/>
            <person name="Gharbi K."/>
            <person name="Hall N."/>
            <person name="Watson M."/>
            <person name="Adriaenssens E.M."/>
            <person name="Foster-Nyarko E."/>
            <person name="Jarju S."/>
            <person name="Secka A."/>
            <person name="Antonio M."/>
            <person name="Oren A."/>
            <person name="Chaudhuri R.R."/>
            <person name="La Ragione R."/>
            <person name="Hildebrand F."/>
            <person name="Pallen M.J."/>
        </authorList>
    </citation>
    <scope>NUCLEOTIDE SEQUENCE</scope>
    <source>
        <strain evidence="3">ChiHjej13B12-12457</strain>
    </source>
</reference>
<dbReference type="SUPFAM" id="SSF53474">
    <property type="entry name" value="alpha/beta-Hydrolases"/>
    <property type="match status" value="1"/>
</dbReference>
<feature type="domain" description="Glycoside hydrolase family 13 N-terminal" evidence="2">
    <location>
        <begin position="42"/>
        <end position="110"/>
    </location>
</feature>
<comment type="caution">
    <text evidence="3">The sequence shown here is derived from an EMBL/GenBank/DDBJ whole genome shotgun (WGS) entry which is preliminary data.</text>
</comment>
<dbReference type="PANTHER" id="PTHR48098:SF1">
    <property type="entry name" value="DIACYLGLYCEROL ACYLTRANSFERASE_MYCOLYLTRANSFERASE AG85A"/>
    <property type="match status" value="1"/>
</dbReference>
<feature type="chain" id="PRO_5039154690" evidence="1">
    <location>
        <begin position="27"/>
        <end position="404"/>
    </location>
</feature>
<evidence type="ECO:0000313" key="3">
    <source>
        <dbReference type="EMBL" id="HIR63172.1"/>
    </source>
</evidence>
<feature type="signal peptide" evidence="1">
    <location>
        <begin position="1"/>
        <end position="26"/>
    </location>
</feature>
<dbReference type="CDD" id="cd11294">
    <property type="entry name" value="E_set_Esterase_like_N"/>
    <property type="match status" value="1"/>
</dbReference>
<dbReference type="Gene3D" id="3.40.50.1820">
    <property type="entry name" value="alpha/beta hydrolase"/>
    <property type="match status" value="1"/>
</dbReference>
<sequence>MFVVNWNRSTAAFLTAVLLSVFQAGAQQAIWSTRAVTSPEVHPDGRVTFRLFAPKAVEVWVEGDFLSDSLYGDSQGNYRAELREGEDGVWEHTTPPLRSELYSYTFRVDGLKVLDMSNVFIKRDVSSLTNYFIVEGNPGDLYSVQDVPHGTVSKVWYESPALGTVRRMTVYTPADYDSGKGRYPVLYLLHGMGGDEEAWSDLGRAAEILDNLIAAGRCLPMIVVMPNGHVFNDAAPGQTPGGLEQPDFNRSGEAACTMEESFPDIVNYVEQHYRVRKDKASRAIAGLSMGGGHAMNISRMYPDMFDYVGLFSAAVMPREKRTEGSSSAGAYSDIESSLAEQFSREPALYWIGIGKEDFLYGYNEDYRAFLDSHDWPYTYYENGEGHIWRNWRIYLAEFLPLLFR</sequence>
<dbReference type="PANTHER" id="PTHR48098">
    <property type="entry name" value="ENTEROCHELIN ESTERASE-RELATED"/>
    <property type="match status" value="1"/>
</dbReference>
<dbReference type="Proteomes" id="UP000886744">
    <property type="component" value="Unassembled WGS sequence"/>
</dbReference>
<dbReference type="SUPFAM" id="SSF81296">
    <property type="entry name" value="E set domains"/>
    <property type="match status" value="1"/>
</dbReference>
<dbReference type="InterPro" id="IPR050583">
    <property type="entry name" value="Mycobacterial_A85_antigen"/>
</dbReference>
<dbReference type="InterPro" id="IPR029058">
    <property type="entry name" value="AB_hydrolase_fold"/>
</dbReference>
<dbReference type="GO" id="GO:0005975">
    <property type="term" value="P:carbohydrate metabolic process"/>
    <property type="evidence" value="ECO:0007669"/>
    <property type="project" value="InterPro"/>
</dbReference>
<evidence type="ECO:0000259" key="2">
    <source>
        <dbReference type="Pfam" id="PF02922"/>
    </source>
</evidence>
<reference evidence="3" key="1">
    <citation type="submission" date="2020-10" db="EMBL/GenBank/DDBJ databases">
        <authorList>
            <person name="Gilroy R."/>
        </authorList>
    </citation>
    <scope>NUCLEOTIDE SEQUENCE</scope>
    <source>
        <strain evidence="3">ChiHjej13B12-12457</strain>
    </source>
</reference>
<evidence type="ECO:0000313" key="4">
    <source>
        <dbReference type="Proteomes" id="UP000886744"/>
    </source>
</evidence>
<dbReference type="Pfam" id="PF00756">
    <property type="entry name" value="Esterase"/>
    <property type="match status" value="1"/>
</dbReference>
<dbReference type="InterPro" id="IPR004193">
    <property type="entry name" value="Glyco_hydro_13_N"/>
</dbReference>
<dbReference type="InterPro" id="IPR014756">
    <property type="entry name" value="Ig_E-set"/>
</dbReference>
<dbReference type="AlphaFoldDB" id="A0A9D1J701"/>
<organism evidence="3 4">
    <name type="scientific">Candidatus Coprenecus avistercoris</name>
    <dbReference type="NCBI Taxonomy" id="2840730"/>
    <lineage>
        <taxon>Bacteria</taxon>
        <taxon>Pseudomonadati</taxon>
        <taxon>Bacteroidota</taxon>
        <taxon>Bacteroidia</taxon>
        <taxon>Bacteroidales</taxon>
        <taxon>Rikenellaceae</taxon>
        <taxon>Rikenellaceae incertae sedis</taxon>
        <taxon>Candidatus Coprenecus</taxon>
    </lineage>
</organism>
<dbReference type="Gene3D" id="2.60.40.10">
    <property type="entry name" value="Immunoglobulins"/>
    <property type="match status" value="1"/>
</dbReference>
<dbReference type="EMBL" id="DVHI01000081">
    <property type="protein sequence ID" value="HIR63172.1"/>
    <property type="molecule type" value="Genomic_DNA"/>
</dbReference>
<dbReference type="Pfam" id="PF02922">
    <property type="entry name" value="CBM_48"/>
    <property type="match status" value="1"/>
</dbReference>
<evidence type="ECO:0000256" key="1">
    <source>
        <dbReference type="SAM" id="SignalP"/>
    </source>
</evidence>
<dbReference type="InterPro" id="IPR000801">
    <property type="entry name" value="Esterase-like"/>
</dbReference>
<accession>A0A9D1J701</accession>
<gene>
    <name evidence="3" type="ORF">IAC94_06600</name>
</gene>
<proteinExistence type="predicted"/>
<name>A0A9D1J701_9BACT</name>